<evidence type="ECO:0000256" key="1">
    <source>
        <dbReference type="SAM" id="MobiDB-lite"/>
    </source>
</evidence>
<reference evidence="2" key="1">
    <citation type="submission" date="2020-05" db="EMBL/GenBank/DDBJ databases">
        <authorList>
            <person name="Chiriac C."/>
            <person name="Salcher M."/>
            <person name="Ghai R."/>
            <person name="Kavagutti S V."/>
        </authorList>
    </citation>
    <scope>NUCLEOTIDE SEQUENCE</scope>
</reference>
<dbReference type="AlphaFoldDB" id="A0A6J7EUS2"/>
<feature type="region of interest" description="Disordered" evidence="1">
    <location>
        <begin position="158"/>
        <end position="206"/>
    </location>
</feature>
<protein>
    <submittedName>
        <fullName evidence="2">Unannotated protein</fullName>
    </submittedName>
</protein>
<organism evidence="2">
    <name type="scientific">freshwater metagenome</name>
    <dbReference type="NCBI Taxonomy" id="449393"/>
    <lineage>
        <taxon>unclassified sequences</taxon>
        <taxon>metagenomes</taxon>
        <taxon>ecological metagenomes</taxon>
    </lineage>
</organism>
<evidence type="ECO:0000313" key="2">
    <source>
        <dbReference type="EMBL" id="CAB4885064.1"/>
    </source>
</evidence>
<name>A0A6J7EUS2_9ZZZZ</name>
<accession>A0A6J7EUS2</accession>
<feature type="compositionally biased region" description="Polar residues" evidence="1">
    <location>
        <begin position="176"/>
        <end position="186"/>
    </location>
</feature>
<dbReference type="EMBL" id="CAFBLX010000055">
    <property type="protein sequence ID" value="CAB4885064.1"/>
    <property type="molecule type" value="Genomic_DNA"/>
</dbReference>
<feature type="compositionally biased region" description="Basic and acidic residues" evidence="1">
    <location>
        <begin position="192"/>
        <end position="201"/>
    </location>
</feature>
<proteinExistence type="predicted"/>
<sequence>MFHVKHDLGHDPAVAASNGLEYAPAGAHDIRWARPEEHSEPGVDLATGRPVLATAGARRARGAVRAARHLATVQTMPAAVQLYPKAWARRSPTTPRRVLATSGPNEGVWGRFRAGCCGARRRPGMNVTPSGLGRGNIDCGVSRGRICRRCPTRASCPVSRKTAGGRARQHGHGYQSYDSSRRSGCSNPGWDGRMHFSERSPQRRPWGGLIGSPDSVGPVMAVGSVCRWGASLGELAECLWSKGQRRARAEDPRRQWA</sequence>
<gene>
    <name evidence="2" type="ORF">UFOPK3472_01119</name>
</gene>